<dbReference type="InterPro" id="IPR008422">
    <property type="entry name" value="KN_HD"/>
</dbReference>
<dbReference type="GO" id="GO:0000981">
    <property type="term" value="F:DNA-binding transcription factor activity, RNA polymerase II-specific"/>
    <property type="evidence" value="ECO:0007669"/>
    <property type="project" value="InterPro"/>
</dbReference>
<keyword evidence="3 4" id="KW-0539">Nucleus</keyword>
<accession>A0A2H4SCK2</accession>
<evidence type="ECO:0000256" key="3">
    <source>
        <dbReference type="ARBA" id="ARBA00023242"/>
    </source>
</evidence>
<evidence type="ECO:0000256" key="2">
    <source>
        <dbReference type="ARBA" id="ARBA00023155"/>
    </source>
</evidence>
<reference evidence="7 8" key="1">
    <citation type="journal article" date="2017" name="BMC Genomics">
        <title>Chromosome level assembly and secondary metabolite potential of the parasitic fungus Cordyceps militaris.</title>
        <authorList>
            <person name="Kramer G.J."/>
            <person name="Nodwell J.R."/>
        </authorList>
    </citation>
    <scope>NUCLEOTIDE SEQUENCE [LARGE SCALE GENOMIC DNA]</scope>
    <source>
        <strain evidence="7 8">ATCC 34164</strain>
    </source>
</reference>
<gene>
    <name evidence="7" type="ORF">A9K55_006375</name>
</gene>
<feature type="region of interest" description="Disordered" evidence="5">
    <location>
        <begin position="225"/>
        <end position="302"/>
    </location>
</feature>
<dbReference type="InterPro" id="IPR050224">
    <property type="entry name" value="TALE_homeobox"/>
</dbReference>
<protein>
    <submittedName>
        <fullName evidence="7">Homeobox and C2H2 transcription factor</fullName>
    </submittedName>
</protein>
<dbReference type="AlphaFoldDB" id="A0A2H4SCK2"/>
<feature type="DNA-binding region" description="Homeobox" evidence="4">
    <location>
        <begin position="101"/>
        <end position="163"/>
    </location>
</feature>
<feature type="region of interest" description="Disordered" evidence="5">
    <location>
        <begin position="678"/>
        <end position="726"/>
    </location>
</feature>
<dbReference type="EMBL" id="CP023323">
    <property type="protein sequence ID" value="ATY60839.1"/>
    <property type="molecule type" value="Genomic_DNA"/>
</dbReference>
<dbReference type="GO" id="GO:0003677">
    <property type="term" value="F:DNA binding"/>
    <property type="evidence" value="ECO:0007669"/>
    <property type="project" value="UniProtKB-UniRule"/>
</dbReference>
<feature type="region of interest" description="Disordered" evidence="5">
    <location>
        <begin position="44"/>
        <end position="67"/>
    </location>
</feature>
<dbReference type="VEuPathDB" id="FungiDB:CCM_02544"/>
<evidence type="ECO:0000256" key="4">
    <source>
        <dbReference type="PROSITE-ProRule" id="PRU00108"/>
    </source>
</evidence>
<dbReference type="GO" id="GO:0005634">
    <property type="term" value="C:nucleus"/>
    <property type="evidence" value="ECO:0007669"/>
    <property type="project" value="UniProtKB-SubCell"/>
</dbReference>
<evidence type="ECO:0000313" key="7">
    <source>
        <dbReference type="EMBL" id="ATY60839.1"/>
    </source>
</evidence>
<dbReference type="PROSITE" id="PS00027">
    <property type="entry name" value="HOMEOBOX_1"/>
    <property type="match status" value="1"/>
</dbReference>
<dbReference type="Gene3D" id="1.10.10.60">
    <property type="entry name" value="Homeodomain-like"/>
    <property type="match status" value="1"/>
</dbReference>
<feature type="domain" description="Homeobox" evidence="6">
    <location>
        <begin position="99"/>
        <end position="162"/>
    </location>
</feature>
<dbReference type="SUPFAM" id="SSF46689">
    <property type="entry name" value="Homeodomain-like"/>
    <property type="match status" value="1"/>
</dbReference>
<comment type="subcellular location">
    <subcellularLocation>
        <location evidence="4">Nucleus</location>
    </subcellularLocation>
</comment>
<keyword evidence="2 4" id="KW-0371">Homeobox</keyword>
<feature type="compositionally biased region" description="Basic residues" evidence="5">
    <location>
        <begin position="287"/>
        <end position="296"/>
    </location>
</feature>
<proteinExistence type="predicted"/>
<evidence type="ECO:0000256" key="5">
    <source>
        <dbReference type="SAM" id="MobiDB-lite"/>
    </source>
</evidence>
<evidence type="ECO:0000256" key="1">
    <source>
        <dbReference type="ARBA" id="ARBA00023125"/>
    </source>
</evidence>
<name>A0A2H4SCK2_CORMI</name>
<feature type="compositionally biased region" description="Polar residues" evidence="5">
    <location>
        <begin position="693"/>
        <end position="714"/>
    </location>
</feature>
<dbReference type="VEuPathDB" id="FungiDB:A9K55_006375"/>
<dbReference type="InterPro" id="IPR017970">
    <property type="entry name" value="Homeobox_CS"/>
</dbReference>
<dbReference type="PROSITE" id="PS00028">
    <property type="entry name" value="ZINC_FINGER_C2H2_1"/>
    <property type="match status" value="1"/>
</dbReference>
<dbReference type="OrthoDB" id="10056939at2759"/>
<evidence type="ECO:0000313" key="8">
    <source>
        <dbReference type="Proteomes" id="UP000323067"/>
    </source>
</evidence>
<dbReference type="SMART" id="SM00389">
    <property type="entry name" value="HOX"/>
    <property type="match status" value="1"/>
</dbReference>
<dbReference type="PANTHER" id="PTHR11850">
    <property type="entry name" value="HOMEOBOX PROTEIN TRANSCRIPTION FACTORS"/>
    <property type="match status" value="1"/>
</dbReference>
<organism evidence="7 8">
    <name type="scientific">Cordyceps militaris</name>
    <name type="common">Caterpillar fungus</name>
    <name type="synonym">Clavaria militaris</name>
    <dbReference type="NCBI Taxonomy" id="73501"/>
    <lineage>
        <taxon>Eukaryota</taxon>
        <taxon>Fungi</taxon>
        <taxon>Dikarya</taxon>
        <taxon>Ascomycota</taxon>
        <taxon>Pezizomycotina</taxon>
        <taxon>Sordariomycetes</taxon>
        <taxon>Hypocreomycetidae</taxon>
        <taxon>Hypocreales</taxon>
        <taxon>Cordycipitaceae</taxon>
        <taxon>Cordyceps</taxon>
    </lineage>
</organism>
<dbReference type="PROSITE" id="PS50071">
    <property type="entry name" value="HOMEOBOX_2"/>
    <property type="match status" value="1"/>
</dbReference>
<dbReference type="Pfam" id="PF05920">
    <property type="entry name" value="Homeobox_KN"/>
    <property type="match status" value="1"/>
</dbReference>
<dbReference type="InterPro" id="IPR013087">
    <property type="entry name" value="Znf_C2H2_type"/>
</dbReference>
<dbReference type="Proteomes" id="UP000323067">
    <property type="component" value="Chromosome vi"/>
</dbReference>
<dbReference type="SMART" id="SM00355">
    <property type="entry name" value="ZnF_C2H2"/>
    <property type="match status" value="2"/>
</dbReference>
<evidence type="ECO:0000259" key="6">
    <source>
        <dbReference type="PROSITE" id="PS50071"/>
    </source>
</evidence>
<sequence length="820" mass="91389">MNHFDLALPGLDQDLAGLDESAQYDIFQDWDVLNEFALLGQQLEGQHAHTPAEEPPSAGLGPDAVGPVAADDKEALETALFRTGASIPYFPSPPVTTPSDTAGARPGFPQSAVRLLRQWMAANSHYPYPAREDKEMLSTMTGLSQTQIINWFANARRRAKMAAPLRPPASTMEAMSPMDIPARRATPGILEGLNPMQRWENSPPDNEPADVAAILGAVKAARIPASPSERSCLTPASRYSDDSSSVGFSNGSSFGRYDAPSSEGSVRSARSSQGGVSLSPFPDNHSARRRRRRKRTGLPTHTAYPITTRGAFQCTFCAEDFQTKYDWQRHEKTWHLSIDRWVCAPTGPLTVHPVTGSLTCVFCSQPSPDAAHFESHNFSLCSSRTLTERTFYRKDHLTQHLRLGHHAKVPKETLETWKAASPEIRSRCGFCNTILHSWGARVDHLAMHFKNGATMEHWTGDWGFDEAVLRTVENSIPPYLIHLEKISPLPYVASSVSPWTPNSPYELLNMELEYWIVNSTDDTGSPPTDTEIQLEACRIIRSADILSMDPTTTAGSWLRDLVMSCEEITRDAMFQSVRGQEENRMSALRINGKDNIFQDCTFESELRQFTLSLPLGGKEVANWELQVEADRILRRAQQISISSKENVLNWLLRLTYNSTEWLVDFRKRLFQAVEQGEEAAEVSPAAAGDTSMLDAQTTSTDSPMGTDPDSTLQDPTKERQRAAAARRRGFYDLNDANGYRRLARGLARFVASSMSDCNPNKHIPSDEEIQQQARWLEYGEGDPWNQTAADLPDWLERFKRDIGLLPRDTGPGLGLIKRKP</sequence>
<feature type="compositionally biased region" description="Low complexity" evidence="5">
    <location>
        <begin position="242"/>
        <end position="272"/>
    </location>
</feature>
<dbReference type="InterPro" id="IPR001356">
    <property type="entry name" value="HD"/>
</dbReference>
<dbReference type="CDD" id="cd00086">
    <property type="entry name" value="homeodomain"/>
    <property type="match status" value="1"/>
</dbReference>
<keyword evidence="1 4" id="KW-0238">DNA-binding</keyword>
<dbReference type="InterPro" id="IPR009057">
    <property type="entry name" value="Homeodomain-like_sf"/>
</dbReference>